<evidence type="ECO:0000256" key="1">
    <source>
        <dbReference type="SAM" id="MobiDB-lite"/>
    </source>
</evidence>
<name>A0AAD3DBJ3_9STRA</name>
<feature type="region of interest" description="Disordered" evidence="1">
    <location>
        <begin position="1"/>
        <end position="41"/>
    </location>
</feature>
<reference evidence="2 3" key="1">
    <citation type="journal article" date="2021" name="Sci. Rep.">
        <title>The genome of the diatom Chaetoceros tenuissimus carries an ancient integrated fragment of an extant virus.</title>
        <authorList>
            <person name="Hongo Y."/>
            <person name="Kimura K."/>
            <person name="Takaki Y."/>
            <person name="Yoshida Y."/>
            <person name="Baba S."/>
            <person name="Kobayashi G."/>
            <person name="Nagasaki K."/>
            <person name="Hano T."/>
            <person name="Tomaru Y."/>
        </authorList>
    </citation>
    <scope>NUCLEOTIDE SEQUENCE [LARGE SCALE GENOMIC DNA]</scope>
    <source>
        <strain evidence="2 3">NIES-3715</strain>
    </source>
</reference>
<feature type="compositionally biased region" description="Basic residues" evidence="1">
    <location>
        <begin position="32"/>
        <end position="41"/>
    </location>
</feature>
<dbReference type="EMBL" id="BLLK01000069">
    <property type="protein sequence ID" value="GFH60345.1"/>
    <property type="molecule type" value="Genomic_DNA"/>
</dbReference>
<keyword evidence="3" id="KW-1185">Reference proteome</keyword>
<organism evidence="2 3">
    <name type="scientific">Chaetoceros tenuissimus</name>
    <dbReference type="NCBI Taxonomy" id="426638"/>
    <lineage>
        <taxon>Eukaryota</taxon>
        <taxon>Sar</taxon>
        <taxon>Stramenopiles</taxon>
        <taxon>Ochrophyta</taxon>
        <taxon>Bacillariophyta</taxon>
        <taxon>Coscinodiscophyceae</taxon>
        <taxon>Chaetocerotophycidae</taxon>
        <taxon>Chaetocerotales</taxon>
        <taxon>Chaetocerotaceae</taxon>
        <taxon>Chaetoceros</taxon>
    </lineage>
</organism>
<gene>
    <name evidence="2" type="ORF">CTEN210_16821</name>
</gene>
<evidence type="ECO:0000313" key="3">
    <source>
        <dbReference type="Proteomes" id="UP001054902"/>
    </source>
</evidence>
<proteinExistence type="predicted"/>
<protein>
    <recommendedName>
        <fullName evidence="4">PH domain-containing protein</fullName>
    </recommendedName>
</protein>
<evidence type="ECO:0008006" key="4">
    <source>
        <dbReference type="Google" id="ProtNLM"/>
    </source>
</evidence>
<dbReference type="Proteomes" id="UP001054902">
    <property type="component" value="Unassembled WGS sequence"/>
</dbReference>
<accession>A0AAD3DBJ3</accession>
<dbReference type="AlphaFoldDB" id="A0AAD3DBJ3"/>
<evidence type="ECO:0000313" key="2">
    <source>
        <dbReference type="EMBL" id="GFH60345.1"/>
    </source>
</evidence>
<sequence length="488" mass="54796">MGKKGEAYASSESTLHEEEHSVLMPMQQHNIKEHKKKTRKIRRKPNWIRRTFCASPTSAEVLEHSTDEARECENESCGHADVESGRDSPYDVNVQIEDDGSFTQIEVAPSHEDDVLNLSDDSSLGAIDNLRNSPKPANGHSQVIITKDATVIDNLLENNQFICAGLNSWYGSSDSVESDEAVFVNDVPDLPRNRSSHPAGRKKRIQNLRVNLTPFDLDEAVLVQASINSKRHGYNLDKKVRSFSAYKGALSPTSVTNISSYQMFDSLPSCGTSPKYESSMADWDDKSDVDLCYDSDPDNLLLPQTCPKLKKQVELETDENCPTVSDLMGIKMLLIWHRASFANSKSVAINAWIEHGSCINSGLIHPKLMWQERCGKENHKNDRFVLNDMEFHSIDLLDISRIIPLNNVDRSIYPFVKKTRTFAIYTCDKEILFEAETTKQRDHFVKGLKILVARLGSKIIVGDKNILEEFFTPSSSQVPGHAPDILTA</sequence>
<comment type="caution">
    <text evidence="2">The sequence shown here is derived from an EMBL/GenBank/DDBJ whole genome shotgun (WGS) entry which is preliminary data.</text>
</comment>